<accession>A0A2U3ANF0</accession>
<keyword evidence="2" id="KW-1185">Reference proteome</keyword>
<name>A0A2U3ANF0_9BACL</name>
<dbReference type="Proteomes" id="UP000245938">
    <property type="component" value="Unassembled WGS sequence"/>
</dbReference>
<gene>
    <name evidence="1" type="ORF">DEX24_05915</name>
</gene>
<evidence type="ECO:0000313" key="2">
    <source>
        <dbReference type="Proteomes" id="UP000245938"/>
    </source>
</evidence>
<protein>
    <submittedName>
        <fullName evidence="1">Uncharacterized protein</fullName>
    </submittedName>
</protein>
<reference evidence="1 2" key="1">
    <citation type="submission" date="2018-05" db="EMBL/GenBank/DDBJ databases">
        <title>Kurthia sibirica genome sequence.</title>
        <authorList>
            <person name="Maclea K.S."/>
            <person name="Goen A.E."/>
        </authorList>
    </citation>
    <scope>NUCLEOTIDE SEQUENCE [LARGE SCALE GENOMIC DNA]</scope>
    <source>
        <strain evidence="1 2">ATCC 49154</strain>
    </source>
</reference>
<organism evidence="1 2">
    <name type="scientific">Kurthia sibirica</name>
    <dbReference type="NCBI Taxonomy" id="202750"/>
    <lineage>
        <taxon>Bacteria</taxon>
        <taxon>Bacillati</taxon>
        <taxon>Bacillota</taxon>
        <taxon>Bacilli</taxon>
        <taxon>Bacillales</taxon>
        <taxon>Caryophanaceae</taxon>
        <taxon>Kurthia</taxon>
    </lineage>
</organism>
<dbReference type="RefSeq" id="WP_109305484.1">
    <property type="nucleotide sequence ID" value="NZ_BJUF01000038.1"/>
</dbReference>
<sequence>MKYTLTKDASLFFIDGNQFEEFSQLMNYTCECHRFEQGLLEVEDVVHNSFNLWLMMQPVSKEVMESMEKTMYYTGDFLIFDAIRKHKIFHQLQKSVGNDEVRKCKIATCLANQLNIWLLEKMGNLKTLSIFQNHSTTYFLLYKRHDLWENRLFLDEIALYTKHITSALSDQLRFEQIFIRAASQLEQLTSFETETKRA</sequence>
<comment type="caution">
    <text evidence="1">The sequence shown here is derived from an EMBL/GenBank/DDBJ whole genome shotgun (WGS) entry which is preliminary data.</text>
</comment>
<dbReference type="EMBL" id="QFVR01000005">
    <property type="protein sequence ID" value="PWI26064.1"/>
    <property type="molecule type" value="Genomic_DNA"/>
</dbReference>
<proteinExistence type="predicted"/>
<dbReference type="OrthoDB" id="2456199at2"/>
<dbReference type="AlphaFoldDB" id="A0A2U3ANF0"/>
<evidence type="ECO:0000313" key="1">
    <source>
        <dbReference type="EMBL" id="PWI26064.1"/>
    </source>
</evidence>